<comment type="caution">
    <text evidence="3">The sequence shown here is derived from an EMBL/GenBank/DDBJ whole genome shotgun (WGS) entry which is preliminary data.</text>
</comment>
<name>A0A542UF36_9ACTN</name>
<evidence type="ECO:0000256" key="1">
    <source>
        <dbReference type="ARBA" id="ARBA00023002"/>
    </source>
</evidence>
<gene>
    <name evidence="3" type="ORF">FB563_2666</name>
</gene>
<dbReference type="InterPro" id="IPR052019">
    <property type="entry name" value="F420H2_bilvrd_red/Heme_oxyg"/>
</dbReference>
<evidence type="ECO:0000313" key="4">
    <source>
        <dbReference type="Proteomes" id="UP000318103"/>
    </source>
</evidence>
<dbReference type="EMBL" id="VFNX01000001">
    <property type="protein sequence ID" value="TQK97686.1"/>
    <property type="molecule type" value="Genomic_DNA"/>
</dbReference>
<dbReference type="GO" id="GO:0016627">
    <property type="term" value="F:oxidoreductase activity, acting on the CH-CH group of donors"/>
    <property type="evidence" value="ECO:0007669"/>
    <property type="project" value="TreeGrafter"/>
</dbReference>
<evidence type="ECO:0000313" key="3">
    <source>
        <dbReference type="EMBL" id="TQK97686.1"/>
    </source>
</evidence>
<proteinExistence type="predicted"/>
<dbReference type="AlphaFoldDB" id="A0A542UF36"/>
<dbReference type="PANTHER" id="PTHR35176:SF2">
    <property type="entry name" value="F420H(2)-DEPENDENT REDUCTASE RV1155"/>
    <property type="match status" value="1"/>
</dbReference>
<dbReference type="Proteomes" id="UP000318103">
    <property type="component" value="Unassembled WGS sequence"/>
</dbReference>
<dbReference type="GO" id="GO:0070967">
    <property type="term" value="F:coenzyme F420 binding"/>
    <property type="evidence" value="ECO:0007669"/>
    <property type="project" value="TreeGrafter"/>
</dbReference>
<dbReference type="InterPro" id="IPR019920">
    <property type="entry name" value="F420-binding_dom_put"/>
</dbReference>
<dbReference type="NCBIfam" id="TIGR03618">
    <property type="entry name" value="Rv1155_F420"/>
    <property type="match status" value="1"/>
</dbReference>
<dbReference type="PANTHER" id="PTHR35176">
    <property type="entry name" value="HEME OXYGENASE HI_0854-RELATED"/>
    <property type="match status" value="1"/>
</dbReference>
<keyword evidence="1" id="KW-0560">Oxidoreductase</keyword>
<sequence>MVRDAEGRVARPVRAVLVTHRQDGGIQASPVSALAIDEDVFFITSSEVTAKARNLRRDPRAALCVVSENWYGPWRTVEGKAEVHTLPEAFEDLKEFHRLRDGARLGAGPEADRRLLETWEAEAKVFIVVRAERIARAPSLDELATTLAARRSGQPR</sequence>
<dbReference type="OrthoDB" id="162914at2"/>
<dbReference type="GO" id="GO:0005829">
    <property type="term" value="C:cytosol"/>
    <property type="evidence" value="ECO:0007669"/>
    <property type="project" value="TreeGrafter"/>
</dbReference>
<dbReference type="SUPFAM" id="SSF50475">
    <property type="entry name" value="FMN-binding split barrel"/>
    <property type="match status" value="1"/>
</dbReference>
<dbReference type="InterPro" id="IPR012349">
    <property type="entry name" value="Split_barrel_FMN-bd"/>
</dbReference>
<dbReference type="Pfam" id="PF01243">
    <property type="entry name" value="PNPOx_N"/>
    <property type="match status" value="1"/>
</dbReference>
<protein>
    <submittedName>
        <fullName evidence="3">PPOX class probable F420-dependent enzyme</fullName>
    </submittedName>
</protein>
<organism evidence="3 4">
    <name type="scientific">Streptomyces puniciscabiei</name>
    <dbReference type="NCBI Taxonomy" id="164348"/>
    <lineage>
        <taxon>Bacteria</taxon>
        <taxon>Bacillati</taxon>
        <taxon>Actinomycetota</taxon>
        <taxon>Actinomycetes</taxon>
        <taxon>Kitasatosporales</taxon>
        <taxon>Streptomycetaceae</taxon>
        <taxon>Streptomyces</taxon>
    </lineage>
</organism>
<keyword evidence="4" id="KW-1185">Reference proteome</keyword>
<dbReference type="InterPro" id="IPR011576">
    <property type="entry name" value="Pyridox_Oxase_N"/>
</dbReference>
<accession>A0A542UF36</accession>
<reference evidence="3 4" key="1">
    <citation type="submission" date="2019-06" db="EMBL/GenBank/DDBJ databases">
        <title>Sequencing the genomes of 1000 actinobacteria strains.</title>
        <authorList>
            <person name="Klenk H.-P."/>
        </authorList>
    </citation>
    <scope>NUCLEOTIDE SEQUENCE [LARGE SCALE GENOMIC DNA]</scope>
    <source>
        <strain evidence="3 4">DSM 41929</strain>
    </source>
</reference>
<feature type="domain" description="Pyridoxamine 5'-phosphate oxidase N-terminal" evidence="2">
    <location>
        <begin position="9"/>
        <end position="93"/>
    </location>
</feature>
<dbReference type="Gene3D" id="2.30.110.10">
    <property type="entry name" value="Electron Transport, Fmn-binding Protein, Chain A"/>
    <property type="match status" value="1"/>
</dbReference>
<evidence type="ECO:0000259" key="2">
    <source>
        <dbReference type="Pfam" id="PF01243"/>
    </source>
</evidence>